<feature type="domain" description="Helicase C-terminal" evidence="14">
    <location>
        <begin position="255"/>
        <end position="407"/>
    </location>
</feature>
<comment type="catalytic activity">
    <reaction evidence="10">
        <text>ATP + H2O = ADP + phosphate + H(+)</text>
        <dbReference type="Rhea" id="RHEA:13065"/>
        <dbReference type="ChEBI" id="CHEBI:15377"/>
        <dbReference type="ChEBI" id="CHEBI:15378"/>
        <dbReference type="ChEBI" id="CHEBI:30616"/>
        <dbReference type="ChEBI" id="CHEBI:43474"/>
        <dbReference type="ChEBI" id="CHEBI:456216"/>
        <dbReference type="EC" id="3.6.4.13"/>
    </reaction>
</comment>
<dbReference type="InterPro" id="IPR014014">
    <property type="entry name" value="RNA_helicase_DEAD_Q_motif"/>
</dbReference>
<dbReference type="InterPro" id="IPR027417">
    <property type="entry name" value="P-loop_NTPase"/>
</dbReference>
<evidence type="ECO:0000256" key="10">
    <source>
        <dbReference type="RuleBase" id="RU365068"/>
    </source>
</evidence>
<evidence type="ECO:0000313" key="17">
    <source>
        <dbReference type="Proteomes" id="UP000789759"/>
    </source>
</evidence>
<dbReference type="EMBL" id="CAJVQA010003178">
    <property type="protein sequence ID" value="CAG8568564.1"/>
    <property type="molecule type" value="Genomic_DNA"/>
</dbReference>
<dbReference type="PROSITE" id="PS51195">
    <property type="entry name" value="Q_MOTIF"/>
    <property type="match status" value="1"/>
</dbReference>
<evidence type="ECO:0000256" key="12">
    <source>
        <dbReference type="SAM" id="MobiDB-lite"/>
    </source>
</evidence>
<feature type="coiled-coil region" evidence="11">
    <location>
        <begin position="1"/>
        <end position="30"/>
    </location>
</feature>
<keyword evidence="2" id="KW-0690">Ribosome biogenesis</keyword>
<comment type="domain">
    <text evidence="10">The Q motif is unique to and characteristic of the DEAD box family of RNA helicases and controls ATP binding and hydrolysis.</text>
</comment>
<keyword evidence="11" id="KW-0175">Coiled coil</keyword>
<dbReference type="SUPFAM" id="SSF52540">
    <property type="entry name" value="P-loop containing nucleoside triphosphate hydrolases"/>
    <property type="match status" value="1"/>
</dbReference>
<keyword evidence="4 10" id="KW-0547">Nucleotide-binding</keyword>
<evidence type="ECO:0000256" key="3">
    <source>
        <dbReference type="ARBA" id="ARBA00022552"/>
    </source>
</evidence>
<dbReference type="AlphaFoldDB" id="A0A9N9BH66"/>
<dbReference type="GO" id="GO:0006364">
    <property type="term" value="P:rRNA processing"/>
    <property type="evidence" value="ECO:0007669"/>
    <property type="project" value="UniProtKB-KW"/>
</dbReference>
<dbReference type="PANTHER" id="PTHR24031">
    <property type="entry name" value="RNA HELICASE"/>
    <property type="match status" value="1"/>
</dbReference>
<dbReference type="EC" id="3.6.4.13" evidence="10"/>
<evidence type="ECO:0000259" key="13">
    <source>
        <dbReference type="PROSITE" id="PS51192"/>
    </source>
</evidence>
<evidence type="ECO:0000256" key="11">
    <source>
        <dbReference type="SAM" id="Coils"/>
    </source>
</evidence>
<dbReference type="CDD" id="cd17941">
    <property type="entry name" value="DEADc_DDX10"/>
    <property type="match status" value="1"/>
</dbReference>
<evidence type="ECO:0000256" key="6">
    <source>
        <dbReference type="ARBA" id="ARBA00022806"/>
    </source>
</evidence>
<dbReference type="Proteomes" id="UP000789759">
    <property type="component" value="Unassembled WGS sequence"/>
</dbReference>
<dbReference type="InterPro" id="IPR011545">
    <property type="entry name" value="DEAD/DEAH_box_helicase_dom"/>
</dbReference>
<evidence type="ECO:0000256" key="7">
    <source>
        <dbReference type="ARBA" id="ARBA00022840"/>
    </source>
</evidence>
<reference evidence="16" key="1">
    <citation type="submission" date="2021-06" db="EMBL/GenBank/DDBJ databases">
        <authorList>
            <person name="Kallberg Y."/>
            <person name="Tangrot J."/>
            <person name="Rosling A."/>
        </authorList>
    </citation>
    <scope>NUCLEOTIDE SEQUENCE</scope>
    <source>
        <strain evidence="16">FL966</strain>
    </source>
</reference>
<dbReference type="GO" id="GO:0005730">
    <property type="term" value="C:nucleolus"/>
    <property type="evidence" value="ECO:0007669"/>
    <property type="project" value="UniProtKB-SubCell"/>
</dbReference>
<dbReference type="PROSITE" id="PS51192">
    <property type="entry name" value="HELICASE_ATP_BIND_1"/>
    <property type="match status" value="1"/>
</dbReference>
<dbReference type="Pfam" id="PF00271">
    <property type="entry name" value="Helicase_C"/>
    <property type="match status" value="1"/>
</dbReference>
<dbReference type="Pfam" id="PF13959">
    <property type="entry name" value="CTE_SPB4"/>
    <property type="match status" value="1"/>
</dbReference>
<feature type="region of interest" description="Disordered" evidence="12">
    <location>
        <begin position="477"/>
        <end position="517"/>
    </location>
</feature>
<dbReference type="InterPro" id="IPR014001">
    <property type="entry name" value="Helicase_ATP-bd"/>
</dbReference>
<dbReference type="OrthoDB" id="10259640at2759"/>
<comment type="function">
    <text evidence="10">RNA helicase.</text>
</comment>
<keyword evidence="8 10" id="KW-0694">RNA-binding</keyword>
<dbReference type="GO" id="GO:0003723">
    <property type="term" value="F:RNA binding"/>
    <property type="evidence" value="ECO:0007669"/>
    <property type="project" value="UniProtKB-UniRule"/>
</dbReference>
<proteinExistence type="inferred from homology"/>
<feature type="domain" description="DEAD-box RNA helicase Q" evidence="15">
    <location>
        <begin position="34"/>
        <end position="62"/>
    </location>
</feature>
<dbReference type="GO" id="GO:0005524">
    <property type="term" value="F:ATP binding"/>
    <property type="evidence" value="ECO:0007669"/>
    <property type="project" value="UniProtKB-UniRule"/>
</dbReference>
<feature type="compositionally biased region" description="Basic and acidic residues" evidence="12">
    <location>
        <begin position="477"/>
        <end position="492"/>
    </location>
</feature>
<dbReference type="PROSITE" id="PS51194">
    <property type="entry name" value="HELICASE_CTER"/>
    <property type="match status" value="1"/>
</dbReference>
<evidence type="ECO:0000256" key="5">
    <source>
        <dbReference type="ARBA" id="ARBA00022801"/>
    </source>
</evidence>
<feature type="domain" description="Helicase ATP-binding" evidence="13">
    <location>
        <begin position="65"/>
        <end position="239"/>
    </location>
</feature>
<dbReference type="InterPro" id="IPR001650">
    <property type="entry name" value="Helicase_C-like"/>
</dbReference>
<keyword evidence="7 10" id="KW-0067">ATP-binding</keyword>
<dbReference type="SMART" id="SM01178">
    <property type="entry name" value="DUF4217"/>
    <property type="match status" value="1"/>
</dbReference>
<organism evidence="16 17">
    <name type="scientific">Cetraspora pellucida</name>
    <dbReference type="NCBI Taxonomy" id="1433469"/>
    <lineage>
        <taxon>Eukaryota</taxon>
        <taxon>Fungi</taxon>
        <taxon>Fungi incertae sedis</taxon>
        <taxon>Mucoromycota</taxon>
        <taxon>Glomeromycotina</taxon>
        <taxon>Glomeromycetes</taxon>
        <taxon>Diversisporales</taxon>
        <taxon>Gigasporaceae</taxon>
        <taxon>Cetraspora</taxon>
    </lineage>
</organism>
<accession>A0A9N9BH66</accession>
<dbReference type="CDD" id="cd18787">
    <property type="entry name" value="SF2_C_DEAD"/>
    <property type="match status" value="1"/>
</dbReference>
<comment type="similarity">
    <text evidence="10">Belongs to the DEAD box helicase family.</text>
</comment>
<evidence type="ECO:0000256" key="8">
    <source>
        <dbReference type="ARBA" id="ARBA00022884"/>
    </source>
</evidence>
<protein>
    <recommendedName>
        <fullName evidence="10">ATP-dependent RNA helicase</fullName>
        <ecNumber evidence="10">3.6.4.13</ecNumber>
    </recommendedName>
</protein>
<dbReference type="GO" id="GO:0003724">
    <property type="term" value="F:RNA helicase activity"/>
    <property type="evidence" value="ECO:0007669"/>
    <property type="project" value="UniProtKB-EC"/>
</dbReference>
<evidence type="ECO:0000256" key="4">
    <source>
        <dbReference type="ARBA" id="ARBA00022741"/>
    </source>
</evidence>
<name>A0A9N9BH66_9GLOM</name>
<evidence type="ECO:0000256" key="9">
    <source>
        <dbReference type="PROSITE-ProRule" id="PRU00552"/>
    </source>
</evidence>
<dbReference type="SMART" id="SM00487">
    <property type="entry name" value="DEXDc"/>
    <property type="match status" value="1"/>
</dbReference>
<dbReference type="Gene3D" id="3.40.50.300">
    <property type="entry name" value="P-loop containing nucleotide triphosphate hydrolases"/>
    <property type="match status" value="2"/>
</dbReference>
<keyword evidence="17" id="KW-1185">Reference proteome</keyword>
<evidence type="ECO:0000259" key="15">
    <source>
        <dbReference type="PROSITE" id="PS51195"/>
    </source>
</evidence>
<feature type="non-terminal residue" evidence="16">
    <location>
        <position position="656"/>
    </location>
</feature>
<dbReference type="InterPro" id="IPR025313">
    <property type="entry name" value="SPB4-like_CTE"/>
</dbReference>
<dbReference type="Pfam" id="PF00270">
    <property type="entry name" value="DEAD"/>
    <property type="match status" value="1"/>
</dbReference>
<comment type="subcellular location">
    <subcellularLocation>
        <location evidence="1">Nucleus</location>
        <location evidence="1">Nucleolus</location>
    </subcellularLocation>
</comment>
<feature type="short sequence motif" description="Q motif" evidence="9">
    <location>
        <begin position="34"/>
        <end position="62"/>
    </location>
</feature>
<gene>
    <name evidence="16" type="ORF">CPELLU_LOCUS5542</name>
</gene>
<evidence type="ECO:0000256" key="2">
    <source>
        <dbReference type="ARBA" id="ARBA00022517"/>
    </source>
</evidence>
<keyword evidence="6 10" id="KW-0347">Helicase</keyword>
<sequence>MPRYRKKLNREQTQKELAELEGKCKALIIDSKLETFNELPLSTLTLKGLQEANYVEMTEIQRKALPLALRGEDILGAAKTGSGKTLAFLIPLIETLHRQQWSQLDGLGALVIAPTRELAVQIFEVLRKIGRHHFLSAGLIIGGKNLHIEQERINRMNILICTPGRLLQHMDQTVGFTCDNLQILVLDEADLILDMGFEKTVNAIIANIPKHRQTLLFSATLTKSNPEHVAVHDGSDQSTPPSLLQHYLVCELPEKLDILFSFIKSHLKAKALVFLSSCKQVRFVFEAFCKMQPGVILLHLHGKQKQTKRVEIFNKFSSLKHAYLFATDIAARGLDFPAVDWVIQVDAPGNADTYIHRVGRTARYEASGLALLLLLPSEEEGMKKALEQKKVPIGKTKAKPSKTMSIQKRLQSFCFQDPEIKYLAQKAFISYMRSVYLQSDKSIFKIDELPAEAFSASLGLPGAPKIKFIKKSQLKNAIREKPKESTDDENSKDSQSSDSDDASDEEKKKNSKPKTKIERIFNRKNMSVFADHYKKLVDQESDNITCDDDEFITLKRVNHELPTELEQTNREKLSKRKLLKAKSKKFAIKNASRGNKLVFDDDGNPHQVYEFQDEKTFLDSALAQKQEFLEKELEVMKKKDEVDKMTAREKKRRKLK</sequence>
<evidence type="ECO:0000259" key="14">
    <source>
        <dbReference type="PROSITE" id="PS51194"/>
    </source>
</evidence>
<evidence type="ECO:0000256" key="1">
    <source>
        <dbReference type="ARBA" id="ARBA00004604"/>
    </source>
</evidence>
<dbReference type="SMART" id="SM00490">
    <property type="entry name" value="HELICc"/>
    <property type="match status" value="1"/>
</dbReference>
<keyword evidence="3" id="KW-0698">rRNA processing</keyword>
<keyword evidence="5 10" id="KW-0378">Hydrolase</keyword>
<evidence type="ECO:0000313" key="16">
    <source>
        <dbReference type="EMBL" id="CAG8568564.1"/>
    </source>
</evidence>
<comment type="caution">
    <text evidence="16">The sequence shown here is derived from an EMBL/GenBank/DDBJ whole genome shotgun (WGS) entry which is preliminary data.</text>
</comment>
<dbReference type="GO" id="GO:0016787">
    <property type="term" value="F:hydrolase activity"/>
    <property type="evidence" value="ECO:0007669"/>
    <property type="project" value="UniProtKB-KW"/>
</dbReference>